<sequence length="276" mass="31542">MVSRKTRVLILCKTYPSPSEKHVETSCVAGLEEGGNLIRLFPVPFRLIRDDQQFRKWQWITARIEKAGNDRRPESHKIFVDTIDCSEQPISTRAGWADRRAALGSVPMFEDFAALEQARQTDGITLGLLKPSSIISLDISPTESADWTEEEHKKLVQNERQSGLFDAADAQNLAKLRKVPFSFHYRYTCQDGAETRIYRHKIADWEAGALYWNCRSSHGDAWETPFRQKIETVLPAADLMFLMGTIHRFPDQWLIVSLLYPPKPAPPPAQQSFLLD</sequence>
<evidence type="ECO:0000313" key="2">
    <source>
        <dbReference type="Proteomes" id="UP001216253"/>
    </source>
</evidence>
<proteinExistence type="predicted"/>
<reference evidence="1 2" key="1">
    <citation type="submission" date="2023-03" db="EMBL/GenBank/DDBJ databases">
        <title>NovoSphingobium album sp. nov. isolated from polycyclic aromatic hydrocarbons- and heavy-metal polluted soil.</title>
        <authorList>
            <person name="Liu Z."/>
            <person name="Wang K."/>
        </authorList>
    </citation>
    <scope>NUCLEOTIDE SEQUENCE [LARGE SCALE GENOMIC DNA]</scope>
    <source>
        <strain evidence="1 2">H3SJ31-1</strain>
    </source>
</reference>
<gene>
    <name evidence="1" type="ORF">PYV00_10725</name>
</gene>
<name>A0ABT5WQ85_9SPHN</name>
<dbReference type="RefSeq" id="WP_275228274.1">
    <property type="nucleotide sequence ID" value="NZ_JARESE010000029.1"/>
</dbReference>
<keyword evidence="2" id="KW-1185">Reference proteome</keyword>
<dbReference type="EMBL" id="JARESE010000029">
    <property type="protein sequence ID" value="MDE8652189.1"/>
    <property type="molecule type" value="Genomic_DNA"/>
</dbReference>
<evidence type="ECO:0000313" key="1">
    <source>
        <dbReference type="EMBL" id="MDE8652189.1"/>
    </source>
</evidence>
<dbReference type="Proteomes" id="UP001216253">
    <property type="component" value="Unassembled WGS sequence"/>
</dbReference>
<organism evidence="1 2">
    <name type="scientific">Novosphingobium album</name>
    <name type="common">ex Liu et al. 2023</name>
    <dbReference type="NCBI Taxonomy" id="3031130"/>
    <lineage>
        <taxon>Bacteria</taxon>
        <taxon>Pseudomonadati</taxon>
        <taxon>Pseudomonadota</taxon>
        <taxon>Alphaproteobacteria</taxon>
        <taxon>Sphingomonadales</taxon>
        <taxon>Sphingomonadaceae</taxon>
        <taxon>Novosphingobium</taxon>
    </lineage>
</organism>
<protein>
    <submittedName>
        <fullName evidence="1">Uncharacterized protein</fullName>
    </submittedName>
</protein>
<accession>A0ABT5WQ85</accession>
<comment type="caution">
    <text evidence="1">The sequence shown here is derived from an EMBL/GenBank/DDBJ whole genome shotgun (WGS) entry which is preliminary data.</text>
</comment>